<dbReference type="AlphaFoldDB" id="A0A809RCC0"/>
<sequence length="84" mass="9107">MKLFIRKLGNSAGIIFPATMLKSLNLSIGSVVNAEQIDGNIVLIPVTKTKYKLAELMAQCDLNAPEPADMQAWGSMQPVGKEFV</sequence>
<organism evidence="2 3">
    <name type="scientific">Sulfuriferula nivalis</name>
    <dbReference type="NCBI Taxonomy" id="2675298"/>
    <lineage>
        <taxon>Bacteria</taxon>
        <taxon>Pseudomonadati</taxon>
        <taxon>Pseudomonadota</taxon>
        <taxon>Betaproteobacteria</taxon>
        <taxon>Nitrosomonadales</taxon>
        <taxon>Sulfuricellaceae</taxon>
        <taxon>Sulfuriferula</taxon>
    </lineage>
</organism>
<protein>
    <submittedName>
        <fullName evidence="2">Antitoxin ChpS</fullName>
    </submittedName>
</protein>
<feature type="domain" description="SpoVT-AbrB" evidence="1">
    <location>
        <begin position="6"/>
        <end position="51"/>
    </location>
</feature>
<dbReference type="InterPro" id="IPR037914">
    <property type="entry name" value="SpoVT-AbrB_sf"/>
</dbReference>
<keyword evidence="3" id="KW-1185">Reference proteome</keyword>
<dbReference type="InterPro" id="IPR007159">
    <property type="entry name" value="SpoVT-AbrB_dom"/>
</dbReference>
<dbReference type="KEGG" id="sniv:SFSGTM_00140"/>
<evidence type="ECO:0000313" key="2">
    <source>
        <dbReference type="EMBL" id="BBO99305.1"/>
    </source>
</evidence>
<dbReference type="SUPFAM" id="SSF89447">
    <property type="entry name" value="AbrB/MazE/MraZ-like"/>
    <property type="match status" value="1"/>
</dbReference>
<dbReference type="GO" id="GO:0097351">
    <property type="term" value="F:toxin sequestering activity"/>
    <property type="evidence" value="ECO:0007669"/>
    <property type="project" value="InterPro"/>
</dbReference>
<proteinExistence type="predicted"/>
<dbReference type="Gene3D" id="2.10.260.10">
    <property type="match status" value="1"/>
</dbReference>
<accession>A0A809RCC0</accession>
<dbReference type="Proteomes" id="UP000463939">
    <property type="component" value="Chromosome"/>
</dbReference>
<dbReference type="Pfam" id="PF04014">
    <property type="entry name" value="MazE_antitoxin"/>
    <property type="match status" value="1"/>
</dbReference>
<dbReference type="InterPro" id="IPR039052">
    <property type="entry name" value="Antitox_PemI-like"/>
</dbReference>
<reference evidence="3" key="1">
    <citation type="submission" date="2019-11" db="EMBL/GenBank/DDBJ databases">
        <title>Isolation and characterization of a novel species in the genus Sulfuriferula.</title>
        <authorList>
            <person name="Mochizuki J."/>
            <person name="Kojima H."/>
            <person name="Fukui M."/>
        </authorList>
    </citation>
    <scope>NUCLEOTIDE SEQUENCE [LARGE SCALE GENOMIC DNA]</scope>
    <source>
        <strain evidence="3">SGTM</strain>
    </source>
</reference>
<dbReference type="RefSeq" id="WP_162083371.1">
    <property type="nucleotide sequence ID" value="NZ_AP021881.1"/>
</dbReference>
<name>A0A809RCC0_9PROT</name>
<gene>
    <name evidence="2" type="primary">chpS</name>
    <name evidence="2" type="ORF">SFSGTM_00140</name>
</gene>
<dbReference type="EMBL" id="AP021881">
    <property type="protein sequence ID" value="BBO99305.1"/>
    <property type="molecule type" value="Genomic_DNA"/>
</dbReference>
<evidence type="ECO:0000259" key="1">
    <source>
        <dbReference type="SMART" id="SM00966"/>
    </source>
</evidence>
<dbReference type="GO" id="GO:0003677">
    <property type="term" value="F:DNA binding"/>
    <property type="evidence" value="ECO:0007669"/>
    <property type="project" value="InterPro"/>
</dbReference>
<dbReference type="PANTHER" id="PTHR40516">
    <property type="entry name" value="ANTITOXIN CHPS-RELATED"/>
    <property type="match status" value="1"/>
</dbReference>
<evidence type="ECO:0000313" key="3">
    <source>
        <dbReference type="Proteomes" id="UP000463939"/>
    </source>
</evidence>
<dbReference type="PANTHER" id="PTHR40516:SF1">
    <property type="entry name" value="ANTITOXIN CHPS-RELATED"/>
    <property type="match status" value="1"/>
</dbReference>
<dbReference type="SMART" id="SM00966">
    <property type="entry name" value="SpoVT_AbrB"/>
    <property type="match status" value="1"/>
</dbReference>